<keyword evidence="2" id="KW-1003">Cell membrane</keyword>
<feature type="transmembrane region" description="Helical" evidence="6">
    <location>
        <begin position="336"/>
        <end position="353"/>
    </location>
</feature>
<evidence type="ECO:0000256" key="2">
    <source>
        <dbReference type="ARBA" id="ARBA00022475"/>
    </source>
</evidence>
<comment type="caution">
    <text evidence="7">The sequence shown here is derived from an EMBL/GenBank/DDBJ whole genome shotgun (WGS) entry which is preliminary data.</text>
</comment>
<dbReference type="GO" id="GO:0005886">
    <property type="term" value="C:plasma membrane"/>
    <property type="evidence" value="ECO:0007669"/>
    <property type="project" value="UniProtKB-SubCell"/>
</dbReference>
<evidence type="ECO:0000256" key="1">
    <source>
        <dbReference type="ARBA" id="ARBA00004651"/>
    </source>
</evidence>
<dbReference type="Proteomes" id="UP000298127">
    <property type="component" value="Unassembled WGS sequence"/>
</dbReference>
<dbReference type="PANTHER" id="PTHR42770:SF7">
    <property type="entry name" value="MEMBRANE PROTEIN"/>
    <property type="match status" value="1"/>
</dbReference>
<reference evidence="7 8" key="1">
    <citation type="journal article" date="2018" name="J. Microbiol.">
        <title>Leifsonia flava sp. nov., a novel actinobacterium isolated from the rhizosphere of Aquilegia viridiflora.</title>
        <authorList>
            <person name="Cai Y."/>
            <person name="Tao W.Z."/>
            <person name="Ma Y.J."/>
            <person name="Cheng J."/>
            <person name="Zhang M.Y."/>
            <person name="Zhang Y.X."/>
        </authorList>
    </citation>
    <scope>NUCLEOTIDE SEQUENCE [LARGE SCALE GENOMIC DNA]</scope>
    <source>
        <strain evidence="7 8">SYP-B2174</strain>
    </source>
</reference>
<evidence type="ECO:0000256" key="6">
    <source>
        <dbReference type="SAM" id="Phobius"/>
    </source>
</evidence>
<comment type="subcellular location">
    <subcellularLocation>
        <location evidence="1">Cell membrane</location>
        <topology evidence="1">Multi-pass membrane protein</topology>
    </subcellularLocation>
</comment>
<dbReference type="InterPro" id="IPR002293">
    <property type="entry name" value="AA/rel_permease1"/>
</dbReference>
<dbReference type="Gene3D" id="1.20.1740.10">
    <property type="entry name" value="Amino acid/polyamine transporter I"/>
    <property type="match status" value="1"/>
</dbReference>
<dbReference type="PANTHER" id="PTHR42770">
    <property type="entry name" value="AMINO ACID TRANSPORTER-RELATED"/>
    <property type="match status" value="1"/>
</dbReference>
<sequence>MRRHRGDPNKRSRPIAKVTRVSTLERRIGTGQAVGIGLASMIGAGVFFVWAPAAAAAGGALLIGLVIAGIVASLNALSTAQLAMAHPVSGGAYAFGRAAIGPWTGFAAGWLFVWGKTASAAAIALIAGSYLWPEQAKGVAVGVLVVLAAVNATGIRSTARVSLAIVTVVGAGLVAVLVATALSGAADGPIVDLGATDAGWYGVLQSAGLLFFCFAGYARMATLGEEVRDPQRTLPRAIITALAVALVLYAVVGAFCLSVLGVDGLASSTSPLADLASTALGGVAWPVVASVVAAIASLGSLIGILAGLSRTSLAMAREGDLPGALSRISTRTHAPVVAEASVALIAIAAVVLLDPRQLVGFSACAVLGYYAIAHASALRQPRSERWLPHAVQWIGLAGCVLLALTLPWQAIVGTVVVLAIGLITRSLSVKAPPSE</sequence>
<dbReference type="PIRSF" id="PIRSF006060">
    <property type="entry name" value="AA_transporter"/>
    <property type="match status" value="1"/>
</dbReference>
<evidence type="ECO:0000256" key="5">
    <source>
        <dbReference type="ARBA" id="ARBA00023136"/>
    </source>
</evidence>
<evidence type="ECO:0000313" key="7">
    <source>
        <dbReference type="EMBL" id="TFV99634.1"/>
    </source>
</evidence>
<feature type="transmembrane region" description="Helical" evidence="6">
    <location>
        <begin position="282"/>
        <end position="308"/>
    </location>
</feature>
<feature type="transmembrane region" description="Helical" evidence="6">
    <location>
        <begin position="107"/>
        <end position="132"/>
    </location>
</feature>
<dbReference type="InterPro" id="IPR050367">
    <property type="entry name" value="APC_superfamily"/>
</dbReference>
<keyword evidence="5 6" id="KW-0472">Membrane</keyword>
<evidence type="ECO:0000313" key="8">
    <source>
        <dbReference type="Proteomes" id="UP000298127"/>
    </source>
</evidence>
<keyword evidence="4 6" id="KW-1133">Transmembrane helix</keyword>
<gene>
    <name evidence="7" type="ORF">E4M00_00015</name>
</gene>
<feature type="transmembrane region" description="Helical" evidence="6">
    <location>
        <begin position="390"/>
        <end position="423"/>
    </location>
</feature>
<organism evidence="7 8">
    <name type="scientific">Orlajensenia leifsoniae</name>
    <dbReference type="NCBI Taxonomy" id="2561933"/>
    <lineage>
        <taxon>Bacteria</taxon>
        <taxon>Bacillati</taxon>
        <taxon>Actinomycetota</taxon>
        <taxon>Actinomycetes</taxon>
        <taxon>Micrococcales</taxon>
        <taxon>Microbacteriaceae</taxon>
        <taxon>Orlajensenia</taxon>
    </lineage>
</organism>
<proteinExistence type="predicted"/>
<feature type="transmembrane region" description="Helical" evidence="6">
    <location>
        <begin position="162"/>
        <end position="186"/>
    </location>
</feature>
<feature type="transmembrane region" description="Helical" evidence="6">
    <location>
        <begin position="359"/>
        <end position="378"/>
    </location>
</feature>
<dbReference type="GO" id="GO:0022857">
    <property type="term" value="F:transmembrane transporter activity"/>
    <property type="evidence" value="ECO:0007669"/>
    <property type="project" value="InterPro"/>
</dbReference>
<dbReference type="Pfam" id="PF13520">
    <property type="entry name" value="AA_permease_2"/>
    <property type="match status" value="1"/>
</dbReference>
<feature type="transmembrane region" description="Helical" evidence="6">
    <location>
        <begin position="198"/>
        <end position="217"/>
    </location>
</feature>
<feature type="transmembrane region" description="Helical" evidence="6">
    <location>
        <begin position="33"/>
        <end position="51"/>
    </location>
</feature>
<evidence type="ECO:0000256" key="4">
    <source>
        <dbReference type="ARBA" id="ARBA00022989"/>
    </source>
</evidence>
<name>A0A4Y9R4S6_9MICO</name>
<feature type="transmembrane region" description="Helical" evidence="6">
    <location>
        <begin position="57"/>
        <end position="77"/>
    </location>
</feature>
<accession>A0A4Y9R4S6</accession>
<feature type="transmembrane region" description="Helical" evidence="6">
    <location>
        <begin position="138"/>
        <end position="155"/>
    </location>
</feature>
<keyword evidence="8" id="KW-1185">Reference proteome</keyword>
<protein>
    <submittedName>
        <fullName evidence="7">APC family permease</fullName>
    </submittedName>
</protein>
<keyword evidence="3 6" id="KW-0812">Transmembrane</keyword>
<feature type="transmembrane region" description="Helical" evidence="6">
    <location>
        <begin position="238"/>
        <end position="262"/>
    </location>
</feature>
<dbReference type="EMBL" id="SPQZ01000001">
    <property type="protein sequence ID" value="TFV99634.1"/>
    <property type="molecule type" value="Genomic_DNA"/>
</dbReference>
<evidence type="ECO:0000256" key="3">
    <source>
        <dbReference type="ARBA" id="ARBA00022692"/>
    </source>
</evidence>
<dbReference type="AlphaFoldDB" id="A0A4Y9R4S6"/>